<keyword evidence="3" id="KW-1133">Transmembrane helix</keyword>
<gene>
    <name evidence="4" type="ORF">CD191_28815</name>
</gene>
<reference evidence="4 5" key="1">
    <citation type="submission" date="2017-06" db="EMBL/GenBank/DDBJ databases">
        <title>Complete genome sequence of Paenibacillus odorifer CBA7130.</title>
        <authorList>
            <person name="Nam Y.-D."/>
            <person name="Kang J."/>
            <person name="Chung W.-H."/>
        </authorList>
    </citation>
    <scope>NUCLEOTIDE SEQUENCE [LARGE SCALE GENOMIC DNA]</scope>
    <source>
        <strain evidence="4 5">CBA7130</strain>
    </source>
</reference>
<accession>A0AAD0P664</accession>
<dbReference type="AlphaFoldDB" id="A0AAD0P664"/>
<keyword evidence="1" id="KW-0378">Hydrolase</keyword>
<feature type="transmembrane region" description="Helical" evidence="3">
    <location>
        <begin position="7"/>
        <end position="27"/>
    </location>
</feature>
<evidence type="ECO:0000256" key="2">
    <source>
        <dbReference type="PIRSR" id="PIRSR605754-1"/>
    </source>
</evidence>
<evidence type="ECO:0000313" key="4">
    <source>
        <dbReference type="EMBL" id="AWV36286.1"/>
    </source>
</evidence>
<dbReference type="CDD" id="cd05828">
    <property type="entry name" value="Sortase_D_1"/>
    <property type="match status" value="1"/>
</dbReference>
<feature type="active site" description="Acyl-thioester intermediate" evidence="2">
    <location>
        <position position="190"/>
    </location>
</feature>
<dbReference type="InterPro" id="IPR041999">
    <property type="entry name" value="Sortase_D_1"/>
</dbReference>
<dbReference type="Proteomes" id="UP000249163">
    <property type="component" value="Chromosome"/>
</dbReference>
<dbReference type="NCBIfam" id="TIGR01076">
    <property type="entry name" value="sortase_fam"/>
    <property type="match status" value="1"/>
</dbReference>
<proteinExistence type="predicted"/>
<dbReference type="RefSeq" id="WP_111505897.1">
    <property type="nucleotide sequence ID" value="NZ_CP021965.1"/>
</dbReference>
<dbReference type="GO" id="GO:0016787">
    <property type="term" value="F:hydrolase activity"/>
    <property type="evidence" value="ECO:0007669"/>
    <property type="project" value="UniProtKB-KW"/>
</dbReference>
<evidence type="ECO:0000256" key="3">
    <source>
        <dbReference type="SAM" id="Phobius"/>
    </source>
</evidence>
<name>A0AAD0P664_9BACL</name>
<dbReference type="Pfam" id="PF04203">
    <property type="entry name" value="Sortase"/>
    <property type="match status" value="1"/>
</dbReference>
<dbReference type="SUPFAM" id="SSF63817">
    <property type="entry name" value="Sortase"/>
    <property type="match status" value="1"/>
</dbReference>
<dbReference type="InterPro" id="IPR005754">
    <property type="entry name" value="Sortase"/>
</dbReference>
<keyword evidence="3" id="KW-0472">Membrane</keyword>
<feature type="active site" description="Proton donor/acceptor" evidence="2">
    <location>
        <position position="133"/>
    </location>
</feature>
<organism evidence="4 5">
    <name type="scientific">Paenibacillus odorifer</name>
    <dbReference type="NCBI Taxonomy" id="189426"/>
    <lineage>
        <taxon>Bacteria</taxon>
        <taxon>Bacillati</taxon>
        <taxon>Bacillota</taxon>
        <taxon>Bacilli</taxon>
        <taxon>Bacillales</taxon>
        <taxon>Paenibacillaceae</taxon>
        <taxon>Paenibacillus</taxon>
    </lineage>
</organism>
<evidence type="ECO:0000313" key="5">
    <source>
        <dbReference type="Proteomes" id="UP000249163"/>
    </source>
</evidence>
<keyword evidence="3" id="KW-0812">Transmembrane</keyword>
<dbReference type="InterPro" id="IPR023365">
    <property type="entry name" value="Sortase_dom-sf"/>
</dbReference>
<dbReference type="EMBL" id="CP021965">
    <property type="protein sequence ID" value="AWV36286.1"/>
    <property type="molecule type" value="Genomic_DNA"/>
</dbReference>
<sequence>MKKRNGALLAVKLIFILSLVVLIYSVVQVVKAPIEAKQALNDWAKKREEAVARPRSAEEIPLPMAMVSSAKEQPSPAHSYTEGEIIGEIRFPKLNKKIAVLEGTESPELKKGAGHYKGSAAIGATGNSVLAGHRDTVFRNLGELVAGDLIELESTDGTFTYEVTGSTIVDGDERGAIKPSDKAILTLITCYPFSYVGSAPDRYLLSAKLVKQEILPH</sequence>
<protein>
    <submittedName>
        <fullName evidence="4">Class D sortase</fullName>
    </submittedName>
</protein>
<dbReference type="Gene3D" id="2.40.260.10">
    <property type="entry name" value="Sortase"/>
    <property type="match status" value="1"/>
</dbReference>
<evidence type="ECO:0000256" key="1">
    <source>
        <dbReference type="ARBA" id="ARBA00022801"/>
    </source>
</evidence>